<proteinExistence type="predicted"/>
<reference evidence="1 2" key="1">
    <citation type="journal article" date="2013" name="Nat. Commun.">
        <title>The evolution and pathogenic mechanisms of the rice sheath blight pathogen.</title>
        <authorList>
            <person name="Zheng A."/>
            <person name="Lin R."/>
            <person name="Xu L."/>
            <person name="Qin P."/>
            <person name="Tang C."/>
            <person name="Ai P."/>
            <person name="Zhang D."/>
            <person name="Liu Y."/>
            <person name="Sun Z."/>
            <person name="Feng H."/>
            <person name="Wang Y."/>
            <person name="Chen Y."/>
            <person name="Liang X."/>
            <person name="Fu R."/>
            <person name="Li Q."/>
            <person name="Zhang J."/>
            <person name="Yu X."/>
            <person name="Xie Z."/>
            <person name="Ding L."/>
            <person name="Guan P."/>
            <person name="Tang J."/>
            <person name="Liang Y."/>
            <person name="Wang S."/>
            <person name="Deng Q."/>
            <person name="Li S."/>
            <person name="Zhu J."/>
            <person name="Wang L."/>
            <person name="Liu H."/>
            <person name="Li P."/>
        </authorList>
    </citation>
    <scope>NUCLEOTIDE SEQUENCE [LARGE SCALE GENOMIC DNA]</scope>
    <source>
        <strain evidence="2">AG-1 IA</strain>
    </source>
</reference>
<dbReference type="AlphaFoldDB" id="L8X561"/>
<protein>
    <submittedName>
        <fullName evidence="1">Uncharacterized protein</fullName>
    </submittedName>
</protein>
<accession>L8X561</accession>
<dbReference type="Proteomes" id="UP000011668">
    <property type="component" value="Unassembled WGS sequence"/>
</dbReference>
<name>L8X561_THACA</name>
<dbReference type="EMBL" id="AFRT01000102">
    <property type="protein sequence ID" value="ELU45320.1"/>
    <property type="molecule type" value="Genomic_DNA"/>
</dbReference>
<keyword evidence="2" id="KW-1185">Reference proteome</keyword>
<organism evidence="1 2">
    <name type="scientific">Thanatephorus cucumeris (strain AG1-IA)</name>
    <name type="common">Rice sheath blight fungus</name>
    <name type="synonym">Rhizoctonia solani</name>
    <dbReference type="NCBI Taxonomy" id="983506"/>
    <lineage>
        <taxon>Eukaryota</taxon>
        <taxon>Fungi</taxon>
        <taxon>Dikarya</taxon>
        <taxon>Basidiomycota</taxon>
        <taxon>Agaricomycotina</taxon>
        <taxon>Agaricomycetes</taxon>
        <taxon>Cantharellales</taxon>
        <taxon>Ceratobasidiaceae</taxon>
        <taxon>Rhizoctonia</taxon>
        <taxon>Rhizoctonia solani AG-1</taxon>
    </lineage>
</organism>
<gene>
    <name evidence="1" type="ORF">AG1IA_00643</name>
</gene>
<comment type="caution">
    <text evidence="1">The sequence shown here is derived from an EMBL/GenBank/DDBJ whole genome shotgun (WGS) entry which is preliminary data.</text>
</comment>
<sequence>MNYERRLVSRSREEHYCWFIFAEIGSKHLLPINKQPHTAIITKRIDRARGTTYGQISGCQKLLHPSMYGLIIDWTPPILCHTRRLTEILEKYLQPYSHTSSLNLFGISIAQASLPSGIGASVCTTDIILGTLHERTKEDTHKAAPVSRSGMEGTKKLVDPTKVMVLSIPVPNHYVHNIHRLGYAPITSIISFGWSGLGSPLGYFSDFSTHTPMLVEEYLPSETSCQTMTGTENGPSPLLIVRTKTEIREIEGRPVRYRTVAYIRLEGTFRIYTSHFRPSDQEAIPALNYGGSGRRRP</sequence>
<dbReference type="HOGENOM" id="CLU_937431_0_0_1"/>
<evidence type="ECO:0000313" key="2">
    <source>
        <dbReference type="Proteomes" id="UP000011668"/>
    </source>
</evidence>
<evidence type="ECO:0000313" key="1">
    <source>
        <dbReference type="EMBL" id="ELU45320.1"/>
    </source>
</evidence>